<feature type="transmembrane region" description="Helical" evidence="1">
    <location>
        <begin position="81"/>
        <end position="106"/>
    </location>
</feature>
<feature type="transmembrane region" description="Helical" evidence="1">
    <location>
        <begin position="155"/>
        <end position="172"/>
    </location>
</feature>
<feature type="transmembrane region" description="Helical" evidence="1">
    <location>
        <begin position="28"/>
        <end position="45"/>
    </location>
</feature>
<feature type="transmembrane region" description="Helical" evidence="1">
    <location>
        <begin position="112"/>
        <end position="134"/>
    </location>
</feature>
<keyword evidence="1" id="KW-0472">Membrane</keyword>
<feature type="transmembrane region" description="Helical" evidence="1">
    <location>
        <begin position="51"/>
        <end position="74"/>
    </location>
</feature>
<gene>
    <name evidence="2" type="ORF">HMPREF9390_1244</name>
</gene>
<dbReference type="Proteomes" id="UP000003857">
    <property type="component" value="Unassembled WGS sequence"/>
</dbReference>
<proteinExistence type="predicted"/>
<sequence>MKKKYYDFLNMIIIDYSPINNSDFYKSFLIELIFALPVLIAWIFLTGEMRQLNLLVIYFMTAHIVAMALAFLLFQKKAESIFLQLIPTGSCILLHFEILFWCSIFFEKSYLMVFLLFVLASASHQLINFIYQILIVSKVEHLEFNLRNNVLQAPNSILAIVSAAIGIVSYLFKLPTAYAIISLVGINIVFFQPLLLNYTRVFTGWRKQEVNIKKSGVE</sequence>
<dbReference type="RefSeq" id="WP_002901074.1">
    <property type="nucleotide sequence ID" value="NZ_GL872311.1"/>
</dbReference>
<keyword evidence="1" id="KW-0812">Transmembrane</keyword>
<evidence type="ECO:0000256" key="1">
    <source>
        <dbReference type="SAM" id="Phobius"/>
    </source>
</evidence>
<protein>
    <submittedName>
        <fullName evidence="2">Uncharacterized protein</fullName>
    </submittedName>
</protein>
<evidence type="ECO:0000313" key="2">
    <source>
        <dbReference type="EMBL" id="EGC25455.1"/>
    </source>
</evidence>
<dbReference type="AlphaFoldDB" id="A0ABC9PF18"/>
<dbReference type="GeneID" id="48424956"/>
<comment type="caution">
    <text evidence="2">The sequence shown here is derived from an EMBL/GenBank/DDBJ whole genome shotgun (WGS) entry which is preliminary data.</text>
</comment>
<organism evidence="2 3">
    <name type="scientific">Streptococcus sanguinis SK405</name>
    <dbReference type="NCBI Taxonomy" id="888817"/>
    <lineage>
        <taxon>Bacteria</taxon>
        <taxon>Bacillati</taxon>
        <taxon>Bacillota</taxon>
        <taxon>Bacilli</taxon>
        <taxon>Lactobacillales</taxon>
        <taxon>Streptococcaceae</taxon>
        <taxon>Streptococcus</taxon>
    </lineage>
</organism>
<feature type="transmembrane region" description="Helical" evidence="1">
    <location>
        <begin position="178"/>
        <end position="198"/>
    </location>
</feature>
<keyword evidence="1" id="KW-1133">Transmembrane helix</keyword>
<reference evidence="2 3" key="1">
    <citation type="submission" date="2011-01" db="EMBL/GenBank/DDBJ databases">
        <authorList>
            <person name="Muzny D."/>
            <person name="Qin X."/>
            <person name="Buhay C."/>
            <person name="Dugan-Rocha S."/>
            <person name="Ding Y."/>
            <person name="Chen G."/>
            <person name="Hawes A."/>
            <person name="Holder M."/>
            <person name="Jhangiani S."/>
            <person name="Johnson A."/>
            <person name="Khan Z."/>
            <person name="Li Z."/>
            <person name="Liu W."/>
            <person name="Liu X."/>
            <person name="Perez L."/>
            <person name="Shen H."/>
            <person name="Wang Q."/>
            <person name="Watt J."/>
            <person name="Xi L."/>
            <person name="Xin Y."/>
            <person name="Zhou J."/>
            <person name="Deng J."/>
            <person name="Jiang H."/>
            <person name="Liu Y."/>
            <person name="Qu J."/>
            <person name="Song X.-Z."/>
            <person name="Zhang L."/>
            <person name="Villasana D."/>
            <person name="Johnson A."/>
            <person name="Liu J."/>
            <person name="Liyanage D."/>
            <person name="Lorensuhewa L."/>
            <person name="Robinson T."/>
            <person name="Song A."/>
            <person name="Song B.-B."/>
            <person name="Dinh H."/>
            <person name="Thornton R."/>
            <person name="Coyle M."/>
            <person name="Francisco L."/>
            <person name="Jackson L."/>
            <person name="Javaid M."/>
            <person name="Korchina V."/>
            <person name="Kovar C."/>
            <person name="Mata R."/>
            <person name="Mathew T."/>
            <person name="Ngo R."/>
            <person name="Nguyen L."/>
            <person name="Nguyen N."/>
            <person name="Okwuonu G."/>
            <person name="Ongeri F."/>
            <person name="Pham C."/>
            <person name="Simmons D."/>
            <person name="Wilczek-Boney K."/>
            <person name="Hale W."/>
            <person name="Jakkamsetti A."/>
            <person name="Pham P."/>
            <person name="Ruth R."/>
            <person name="San Lucas F."/>
            <person name="Warren J."/>
            <person name="Zhang J."/>
            <person name="Zhao Z."/>
            <person name="Zhou C."/>
            <person name="Zhu D."/>
            <person name="Lee S."/>
            <person name="Bess C."/>
            <person name="Blankenburg K."/>
            <person name="Forbes L."/>
            <person name="Fu Q."/>
            <person name="Gubbala S."/>
            <person name="Hirani K."/>
            <person name="Jayaseelan J.C."/>
            <person name="Lara F."/>
            <person name="Munidasa M."/>
            <person name="Palculict T."/>
            <person name="Patil S."/>
            <person name="Pu L.-L."/>
            <person name="Saada N."/>
            <person name="Tang L."/>
            <person name="Weissenberger G."/>
            <person name="Zhu Y."/>
            <person name="Hemphill L."/>
            <person name="Shang Y."/>
            <person name="Youmans B."/>
            <person name="Ayvaz T."/>
            <person name="Ross M."/>
            <person name="Santibanez J."/>
            <person name="Aqrawi P."/>
            <person name="Gross S."/>
            <person name="Joshi V."/>
            <person name="Fowler G."/>
            <person name="Nazareth L."/>
            <person name="Reid J."/>
            <person name="Worley K."/>
            <person name="Petrosino J."/>
            <person name="Highlander S."/>
            <person name="Gibbs R."/>
        </authorList>
    </citation>
    <scope>NUCLEOTIDE SEQUENCE [LARGE SCALE GENOMIC DNA]</scope>
    <source>
        <strain evidence="2 3">SK405</strain>
    </source>
</reference>
<accession>A0ABC9PF18</accession>
<name>A0ABC9PF18_STRSA</name>
<dbReference type="EMBL" id="AEWZ01000002">
    <property type="protein sequence ID" value="EGC25455.1"/>
    <property type="molecule type" value="Genomic_DNA"/>
</dbReference>
<evidence type="ECO:0000313" key="3">
    <source>
        <dbReference type="Proteomes" id="UP000003857"/>
    </source>
</evidence>